<dbReference type="InterPro" id="IPR012336">
    <property type="entry name" value="Thioredoxin-like_fold"/>
</dbReference>
<dbReference type="OrthoDB" id="9780340at2"/>
<keyword evidence="8" id="KW-0413">Isomerase</keyword>
<dbReference type="PROSITE" id="PS51352">
    <property type="entry name" value="THIOREDOXIN_2"/>
    <property type="match status" value="1"/>
</dbReference>
<dbReference type="Proteomes" id="UP000199695">
    <property type="component" value="Unassembled WGS sequence"/>
</dbReference>
<proteinExistence type="inferred from homology"/>
<dbReference type="RefSeq" id="WP_089969618.1">
    <property type="nucleotide sequence ID" value="NZ_FOCQ01000010.1"/>
</dbReference>
<dbReference type="InterPro" id="IPR017937">
    <property type="entry name" value="Thioredoxin_CS"/>
</dbReference>
<evidence type="ECO:0000256" key="4">
    <source>
        <dbReference type="ARBA" id="ARBA00023157"/>
    </source>
</evidence>
<dbReference type="STRING" id="1173111.SAMN05444955_11080"/>
<dbReference type="InterPro" id="IPR036249">
    <property type="entry name" value="Thioredoxin-like_sf"/>
</dbReference>
<feature type="transmembrane region" description="Helical" evidence="6">
    <location>
        <begin position="7"/>
        <end position="26"/>
    </location>
</feature>
<dbReference type="InterPro" id="IPR013766">
    <property type="entry name" value="Thioredoxin_domain"/>
</dbReference>
<keyword evidence="6" id="KW-1133">Transmembrane helix</keyword>
<keyword evidence="5" id="KW-0676">Redox-active center</keyword>
<evidence type="ECO:0000256" key="2">
    <source>
        <dbReference type="ARBA" id="ARBA00022729"/>
    </source>
</evidence>
<dbReference type="Gene3D" id="3.40.30.10">
    <property type="entry name" value="Glutaredoxin"/>
    <property type="match status" value="1"/>
</dbReference>
<dbReference type="GO" id="GO:0016491">
    <property type="term" value="F:oxidoreductase activity"/>
    <property type="evidence" value="ECO:0007669"/>
    <property type="project" value="UniProtKB-KW"/>
</dbReference>
<dbReference type="SUPFAM" id="SSF52833">
    <property type="entry name" value="Thioredoxin-like"/>
    <property type="match status" value="1"/>
</dbReference>
<keyword evidence="3" id="KW-0560">Oxidoreductase</keyword>
<protein>
    <submittedName>
        <fullName evidence="8">Protein-disulfide isomerase</fullName>
    </submittedName>
</protein>
<keyword evidence="9" id="KW-1185">Reference proteome</keyword>
<evidence type="ECO:0000313" key="8">
    <source>
        <dbReference type="EMBL" id="SEN39109.1"/>
    </source>
</evidence>
<dbReference type="EMBL" id="FOCQ01000010">
    <property type="protein sequence ID" value="SEN39109.1"/>
    <property type="molecule type" value="Genomic_DNA"/>
</dbReference>
<evidence type="ECO:0000256" key="5">
    <source>
        <dbReference type="ARBA" id="ARBA00023284"/>
    </source>
</evidence>
<dbReference type="GO" id="GO:0016853">
    <property type="term" value="F:isomerase activity"/>
    <property type="evidence" value="ECO:0007669"/>
    <property type="project" value="UniProtKB-KW"/>
</dbReference>
<keyword evidence="2" id="KW-0732">Signal</keyword>
<evidence type="ECO:0000256" key="6">
    <source>
        <dbReference type="SAM" id="Phobius"/>
    </source>
</evidence>
<dbReference type="AlphaFoldDB" id="A0A1H8G5F8"/>
<evidence type="ECO:0000256" key="3">
    <source>
        <dbReference type="ARBA" id="ARBA00023002"/>
    </source>
</evidence>
<keyword evidence="6" id="KW-0812">Transmembrane</keyword>
<dbReference type="Pfam" id="PF13462">
    <property type="entry name" value="Thioredoxin_4"/>
    <property type="match status" value="1"/>
</dbReference>
<evidence type="ECO:0000259" key="7">
    <source>
        <dbReference type="PROSITE" id="PS51352"/>
    </source>
</evidence>
<dbReference type="PANTHER" id="PTHR13887:SF14">
    <property type="entry name" value="DISULFIDE BOND FORMATION PROTEIN D"/>
    <property type="match status" value="1"/>
</dbReference>
<dbReference type="PROSITE" id="PS00194">
    <property type="entry name" value="THIOREDOXIN_1"/>
    <property type="match status" value="1"/>
</dbReference>
<sequence>MSRNAKIVLWLSLSMVAALLYFQFVFNPTVEPVKAKQTFRHPDILKSSSGTVVGSAQAELTLIIFTDYGCGACRILHQTLKEVEEEKQYVKTGKIKIVYKQVPNHPNAKEAAMAAFAADRQNTFEQMNDLLFQKQAEWSRANPAIFQQYASTLGLDTNKFKKDFDSDEFVEELDQMQKEFERIQFMATPIVIIGDQQINAAPPKETIIRTIEEQLE</sequence>
<dbReference type="PANTHER" id="PTHR13887">
    <property type="entry name" value="GLUTATHIONE S-TRANSFERASE KAPPA"/>
    <property type="match status" value="1"/>
</dbReference>
<feature type="domain" description="Thioredoxin" evidence="7">
    <location>
        <begin position="30"/>
        <end position="178"/>
    </location>
</feature>
<accession>A0A1H8G5F8</accession>
<name>A0A1H8G5F8_9BACL</name>
<comment type="similarity">
    <text evidence="1">Belongs to the thioredoxin family. DsbA subfamily.</text>
</comment>
<gene>
    <name evidence="8" type="ORF">SAMN05444955_11080</name>
</gene>
<keyword evidence="6" id="KW-0472">Membrane</keyword>
<evidence type="ECO:0000313" key="9">
    <source>
        <dbReference type="Proteomes" id="UP000199695"/>
    </source>
</evidence>
<keyword evidence="4" id="KW-1015">Disulfide bond</keyword>
<evidence type="ECO:0000256" key="1">
    <source>
        <dbReference type="ARBA" id="ARBA00005791"/>
    </source>
</evidence>
<reference evidence="8 9" key="1">
    <citation type="submission" date="2016-10" db="EMBL/GenBank/DDBJ databases">
        <authorList>
            <person name="de Groot N.N."/>
        </authorList>
    </citation>
    <scope>NUCLEOTIDE SEQUENCE [LARGE SCALE GENOMIC DNA]</scope>
    <source>
        <strain evidence="8 9">DSM 46701</strain>
    </source>
</reference>
<organism evidence="8 9">
    <name type="scientific">Lihuaxuella thermophila</name>
    <dbReference type="NCBI Taxonomy" id="1173111"/>
    <lineage>
        <taxon>Bacteria</taxon>
        <taxon>Bacillati</taxon>
        <taxon>Bacillota</taxon>
        <taxon>Bacilli</taxon>
        <taxon>Bacillales</taxon>
        <taxon>Thermoactinomycetaceae</taxon>
        <taxon>Lihuaxuella</taxon>
    </lineage>
</organism>